<comment type="caution">
    <text evidence="1">The sequence shown here is derived from an EMBL/GenBank/DDBJ whole genome shotgun (WGS) entry which is preliminary data.</text>
</comment>
<dbReference type="Proteomes" id="UP000323994">
    <property type="component" value="Unassembled WGS sequence"/>
</dbReference>
<dbReference type="RefSeq" id="WP_139014156.1">
    <property type="nucleotide sequence ID" value="NZ_VBSN01000069.1"/>
</dbReference>
<sequence length="114" mass="11836">MVKITKSLSVGLTTACFSTMLFMSSCSKEDALTPTPQSDVNQSSNLRVLAGGISANTNITPAVIPTTDGPTGLKIAPNGWTFPCYASDPLAGSPNATSNLTAFAGDQLTKWRVP</sequence>
<protein>
    <submittedName>
        <fullName evidence="1">Uncharacterized protein</fullName>
    </submittedName>
</protein>
<reference evidence="1 2" key="1">
    <citation type="submission" date="2019-05" db="EMBL/GenBank/DDBJ databases">
        <authorList>
            <person name="Qu J.-H."/>
        </authorList>
    </citation>
    <scope>NUCLEOTIDE SEQUENCE [LARGE SCALE GENOMIC DNA]</scope>
    <source>
        <strain evidence="1 2">NS28</strain>
    </source>
</reference>
<dbReference type="PROSITE" id="PS51257">
    <property type="entry name" value="PROKAR_LIPOPROTEIN"/>
    <property type="match status" value="1"/>
</dbReference>
<keyword evidence="2" id="KW-1185">Reference proteome</keyword>
<accession>A0A5M8QD82</accession>
<evidence type="ECO:0000313" key="2">
    <source>
        <dbReference type="Proteomes" id="UP000323994"/>
    </source>
</evidence>
<name>A0A5M8QD82_9BACT</name>
<dbReference type="AlphaFoldDB" id="A0A5M8QD82"/>
<proteinExistence type="predicted"/>
<gene>
    <name evidence="1" type="ORF">FEM33_22110</name>
</gene>
<evidence type="ECO:0000313" key="1">
    <source>
        <dbReference type="EMBL" id="KAA6433987.1"/>
    </source>
</evidence>
<organism evidence="1 2">
    <name type="scientific">Dyadobacter flavalbus</name>
    <dbReference type="NCBI Taxonomy" id="2579942"/>
    <lineage>
        <taxon>Bacteria</taxon>
        <taxon>Pseudomonadati</taxon>
        <taxon>Bacteroidota</taxon>
        <taxon>Cytophagia</taxon>
        <taxon>Cytophagales</taxon>
        <taxon>Spirosomataceae</taxon>
        <taxon>Dyadobacter</taxon>
    </lineage>
</organism>
<dbReference type="EMBL" id="VBSN01000069">
    <property type="protein sequence ID" value="KAA6433987.1"/>
    <property type="molecule type" value="Genomic_DNA"/>
</dbReference>